<evidence type="ECO:0000256" key="1">
    <source>
        <dbReference type="SAM" id="Phobius"/>
    </source>
</evidence>
<reference evidence="2" key="1">
    <citation type="journal article" date="2011" name="PLoS Biol.">
        <title>Gene gain and loss during evolution of obligate parasitism in the white rust pathogen of Arabidopsis thaliana.</title>
        <authorList>
            <person name="Kemen E."/>
            <person name="Gardiner A."/>
            <person name="Schultz-Larsen T."/>
            <person name="Kemen A.C."/>
            <person name="Balmuth A.L."/>
            <person name="Robert-Seilaniantz A."/>
            <person name="Bailey K."/>
            <person name="Holub E."/>
            <person name="Studholme D.J."/>
            <person name="Maclean D."/>
            <person name="Jones J.D."/>
        </authorList>
    </citation>
    <scope>NUCLEOTIDE SEQUENCE</scope>
</reference>
<dbReference type="HOGENOM" id="CLU_127940_0_0_1"/>
<keyword evidence="1" id="KW-1133">Transmembrane helix</keyword>
<dbReference type="EMBL" id="FR824598">
    <property type="protein sequence ID" value="CCA27553.1"/>
    <property type="molecule type" value="Genomic_DNA"/>
</dbReference>
<sequence length="119" mass="13004">MSQDDPVLVQVPSVSLQNVSVEIEPTQKCQKPQASYKVLCCGNSALDLLLIASCLLAVYGMTTILYVLCLRAVLQTDDTATALWMFFGIYACFVAMLCLALGIKLYDSKKCAIESQDIL</sequence>
<keyword evidence="1" id="KW-0812">Transmembrane</keyword>
<gene>
    <name evidence="2" type="primary">AlNc14C573G12188</name>
    <name evidence="2" type="ORF">ALNC14_136970</name>
</gene>
<keyword evidence="1" id="KW-0472">Membrane</keyword>
<feature type="transmembrane region" description="Helical" evidence="1">
    <location>
        <begin position="48"/>
        <end position="70"/>
    </location>
</feature>
<dbReference type="AlphaFoldDB" id="F0X193"/>
<reference evidence="2" key="2">
    <citation type="submission" date="2011-02" db="EMBL/GenBank/DDBJ databases">
        <authorList>
            <person name="MacLean D."/>
        </authorList>
    </citation>
    <scope>NUCLEOTIDE SEQUENCE</scope>
</reference>
<organism evidence="2">
    <name type="scientific">Albugo laibachii Nc14</name>
    <dbReference type="NCBI Taxonomy" id="890382"/>
    <lineage>
        <taxon>Eukaryota</taxon>
        <taxon>Sar</taxon>
        <taxon>Stramenopiles</taxon>
        <taxon>Oomycota</taxon>
        <taxon>Peronosporomycetes</taxon>
        <taxon>Albuginales</taxon>
        <taxon>Albuginaceae</taxon>
        <taxon>Albugo</taxon>
    </lineage>
</organism>
<accession>F0X193</accession>
<evidence type="ECO:0000313" key="2">
    <source>
        <dbReference type="EMBL" id="CCA27553.1"/>
    </source>
</evidence>
<feature type="transmembrane region" description="Helical" evidence="1">
    <location>
        <begin position="82"/>
        <end position="106"/>
    </location>
</feature>
<protein>
    <submittedName>
        <fullName evidence="2">AlNc14C573G12188 protein</fullName>
    </submittedName>
</protein>
<name>F0X193_9STRA</name>
<proteinExistence type="predicted"/>